<dbReference type="PANTHER" id="PTHR47691">
    <property type="entry name" value="REGULATOR-RELATED"/>
    <property type="match status" value="1"/>
</dbReference>
<dbReference type="SUPFAM" id="SSF48452">
    <property type="entry name" value="TPR-like"/>
    <property type="match status" value="1"/>
</dbReference>
<dbReference type="AlphaFoldDB" id="A0A2S7TZL1"/>
<dbReference type="EMBL" id="MQWA01000001">
    <property type="protein sequence ID" value="PQJ27780.1"/>
    <property type="molecule type" value="Genomic_DNA"/>
</dbReference>
<protein>
    <recommendedName>
        <fullName evidence="3">NB-ARC domain-containing protein</fullName>
    </recommendedName>
</protein>
<proteinExistence type="predicted"/>
<name>A0A2S7TZL1_9BACT</name>
<reference evidence="1 2" key="1">
    <citation type="submission" date="2016-12" db="EMBL/GenBank/DDBJ databases">
        <title>Study of bacterial adaptation to deep sea.</title>
        <authorList>
            <person name="Song J."/>
            <person name="Yoshizawa S."/>
            <person name="Kogure K."/>
        </authorList>
    </citation>
    <scope>NUCLEOTIDE SEQUENCE [LARGE SCALE GENOMIC DNA]</scope>
    <source>
        <strain evidence="1 2">SAORIC-165</strain>
    </source>
</reference>
<dbReference type="InterPro" id="IPR027417">
    <property type="entry name" value="P-loop_NTPase"/>
</dbReference>
<evidence type="ECO:0008006" key="3">
    <source>
        <dbReference type="Google" id="ProtNLM"/>
    </source>
</evidence>
<gene>
    <name evidence="1" type="ORF">BSZ32_04190</name>
</gene>
<evidence type="ECO:0000313" key="2">
    <source>
        <dbReference type="Proteomes" id="UP000239907"/>
    </source>
</evidence>
<dbReference type="Proteomes" id="UP000239907">
    <property type="component" value="Unassembled WGS sequence"/>
</dbReference>
<dbReference type="SUPFAM" id="SSF52540">
    <property type="entry name" value="P-loop containing nucleoside triphosphate hydrolases"/>
    <property type="match status" value="1"/>
</dbReference>
<dbReference type="OrthoDB" id="9811542at2"/>
<dbReference type="Gene3D" id="3.40.50.300">
    <property type="entry name" value="P-loop containing nucleotide triphosphate hydrolases"/>
    <property type="match status" value="1"/>
</dbReference>
<sequence>MPAHRKSSAVNGIVDRCSEERWSNISNDSLAQTKVLVESSYFGELLDLAVISTKDTSYEVLCRSLKSKIESLEVFVIRNAMAHPNREFFEVYWYRMAAIVADPILEHLGIFGPRAELEAAEDGEIRDVSEEWWSRGERYTWNNLPSDFAHDVTGLIGRKIELEELKSLIVSKRNPVVTIVAPGGMGKTAIALDSLNTVVHDVSLAESLDAVFFISLKQEELTASGVKKLDAPDCMEALQRHLDELIKDSDVADSSNVILCVDNLETVLLDGSMEFDDWLEKMPAHWKIIITSRIALDGAKTFPLKGLNTQGGELLARKYAEAIDLHNVSNDLLKSIAASSASNPLAIRLQVDRLRAGGDVNIVSGQTEADIIDFSFRALVESLPQHSCDVLECLFACGGSADRGQVHILLGLAVEETTEAINCLGRTSLITKELDEDSETLELAESVRIMLRDRPLDFKLRSEFAKKINATRAANRLHSSIQKHNTDPTHWDYISESVPDYLRKVLIDAMRLFKKPGRHEKDYQQIEKVGKSLQSLPRESKNYAEYWLTLGRLRESQRDCQSALEAYTTASKIEGLSSSSNKLRYTCRLNLGRFLSSESMVDEAVAHLEKLNECEAMLGEDIPEVVVTRFSSMYVSLLMKCDRIDLASSHLNLVKKHKIADTYKGFIPACSAQLEIAKVKRIHKSDCLSAVKGLTRSAEIPSDALSKDNESRHAIGATLYLNKELGHLLSAMRISDLLEESTTKLLCKSEELYELVYNISGLKIRDKRELLSVVKDLIKKLTDSKNLFNKRSWLSRCGIQIIDNCKHKLEEGWIPCEVVVVNGGYELPRFIMCKDETGQMYFAGRQGLKDLDLIAWSRIEKGYKIAISGISTPVSAKGRERGRETYPVPKYLRVL</sequence>
<keyword evidence="2" id="KW-1185">Reference proteome</keyword>
<dbReference type="InterPro" id="IPR011990">
    <property type="entry name" value="TPR-like_helical_dom_sf"/>
</dbReference>
<dbReference type="PANTHER" id="PTHR47691:SF3">
    <property type="entry name" value="HTH-TYPE TRANSCRIPTIONAL REGULATOR RV0890C-RELATED"/>
    <property type="match status" value="1"/>
</dbReference>
<comment type="caution">
    <text evidence="1">The sequence shown here is derived from an EMBL/GenBank/DDBJ whole genome shotgun (WGS) entry which is preliminary data.</text>
</comment>
<accession>A0A2S7TZL1</accession>
<dbReference type="Gene3D" id="1.25.40.10">
    <property type="entry name" value="Tetratricopeptide repeat domain"/>
    <property type="match status" value="1"/>
</dbReference>
<organism evidence="1 2">
    <name type="scientific">Rubritalea profundi</name>
    <dbReference type="NCBI Taxonomy" id="1658618"/>
    <lineage>
        <taxon>Bacteria</taxon>
        <taxon>Pseudomonadati</taxon>
        <taxon>Verrucomicrobiota</taxon>
        <taxon>Verrucomicrobiia</taxon>
        <taxon>Verrucomicrobiales</taxon>
        <taxon>Rubritaleaceae</taxon>
        <taxon>Rubritalea</taxon>
    </lineage>
</organism>
<evidence type="ECO:0000313" key="1">
    <source>
        <dbReference type="EMBL" id="PQJ27780.1"/>
    </source>
</evidence>